<gene>
    <name evidence="2" type="ORF">MPLG2_1070</name>
</gene>
<dbReference type="KEGG" id="mgg:MPLG2_1070"/>
<evidence type="ECO:0000313" key="3">
    <source>
        <dbReference type="Proteomes" id="UP000238164"/>
    </source>
</evidence>
<dbReference type="InterPro" id="IPR027843">
    <property type="entry name" value="DUF4440"/>
</dbReference>
<name>A0A2N9JFE3_9ACTN</name>
<sequence>MPKLKKLLKKAVAMTPLPFPDQTPAKNPLTEPIQLVHEYIRAWDAKDAEAIGRLFVEDADFINVVGLWWTGRHSIVKAQQFGFQHAFANATISISKVTQRFLGDDAAVVAAQWQISGQVDPDRQPVDPRRGVISATLVKLADGTWLGVSCQNTDIAMAADTFVSREGRLTATSYIKGPSPEEVATAELVDD</sequence>
<dbReference type="InterPro" id="IPR011944">
    <property type="entry name" value="Steroid_delta5-4_isomerase"/>
</dbReference>
<evidence type="ECO:0000259" key="1">
    <source>
        <dbReference type="Pfam" id="PF14534"/>
    </source>
</evidence>
<dbReference type="AlphaFoldDB" id="A0A2N9JFE3"/>
<dbReference type="NCBIfam" id="TIGR02246">
    <property type="entry name" value="SgcJ/EcaC family oxidoreductase"/>
    <property type="match status" value="1"/>
</dbReference>
<evidence type="ECO:0000313" key="2">
    <source>
        <dbReference type="EMBL" id="SPD86106.1"/>
    </source>
</evidence>
<proteinExistence type="predicted"/>
<keyword evidence="3" id="KW-1185">Reference proteome</keyword>
<feature type="domain" description="DUF4440" evidence="1">
    <location>
        <begin position="34"/>
        <end position="145"/>
    </location>
</feature>
<accession>A0A2N9JFE3</accession>
<dbReference type="EMBL" id="LT985188">
    <property type="protein sequence ID" value="SPD86106.1"/>
    <property type="molecule type" value="Genomic_DNA"/>
</dbReference>
<protein>
    <recommendedName>
        <fullName evidence="1">DUF4440 domain-containing protein</fullName>
    </recommendedName>
</protein>
<dbReference type="InterPro" id="IPR032710">
    <property type="entry name" value="NTF2-like_dom_sf"/>
</dbReference>
<organism evidence="2 3">
    <name type="scientific">Micropruina glycogenica</name>
    <dbReference type="NCBI Taxonomy" id="75385"/>
    <lineage>
        <taxon>Bacteria</taxon>
        <taxon>Bacillati</taxon>
        <taxon>Actinomycetota</taxon>
        <taxon>Actinomycetes</taxon>
        <taxon>Propionibacteriales</taxon>
        <taxon>Nocardioidaceae</taxon>
        <taxon>Micropruina</taxon>
    </lineage>
</organism>
<dbReference type="Pfam" id="PF14534">
    <property type="entry name" value="DUF4440"/>
    <property type="match status" value="1"/>
</dbReference>
<dbReference type="CDD" id="cd00531">
    <property type="entry name" value="NTF2_like"/>
    <property type="match status" value="1"/>
</dbReference>
<reference evidence="2 3" key="1">
    <citation type="submission" date="2018-02" db="EMBL/GenBank/DDBJ databases">
        <authorList>
            <person name="Cohen D.B."/>
            <person name="Kent A.D."/>
        </authorList>
    </citation>
    <scope>NUCLEOTIDE SEQUENCE [LARGE SCALE GENOMIC DNA]</scope>
    <source>
        <strain evidence="2">1</strain>
    </source>
</reference>
<dbReference type="OrthoDB" id="582586at2"/>
<dbReference type="Proteomes" id="UP000238164">
    <property type="component" value="Chromosome 1"/>
</dbReference>
<dbReference type="RefSeq" id="WP_158680886.1">
    <property type="nucleotide sequence ID" value="NZ_BAAAGO010000015.1"/>
</dbReference>
<dbReference type="Gene3D" id="3.10.450.50">
    <property type="match status" value="1"/>
</dbReference>
<dbReference type="SUPFAM" id="SSF54427">
    <property type="entry name" value="NTF2-like"/>
    <property type="match status" value="1"/>
</dbReference>